<evidence type="ECO:0000259" key="2">
    <source>
        <dbReference type="Pfam" id="PF25797"/>
    </source>
</evidence>
<proteinExistence type="predicted"/>
<feature type="domain" description="HD-Zip IV C-terminal" evidence="2">
    <location>
        <begin position="149"/>
        <end position="226"/>
    </location>
</feature>
<gene>
    <name evidence="3" type="ORF">M0R45_035960</name>
</gene>
<accession>A0AAW1W072</accession>
<evidence type="ECO:0000256" key="1">
    <source>
        <dbReference type="SAM" id="MobiDB-lite"/>
    </source>
</evidence>
<dbReference type="EMBL" id="JBEDUW010000007">
    <property type="protein sequence ID" value="KAK9912085.1"/>
    <property type="molecule type" value="Genomic_DNA"/>
</dbReference>
<feature type="compositionally biased region" description="Basic and acidic residues" evidence="1">
    <location>
        <begin position="14"/>
        <end position="25"/>
    </location>
</feature>
<dbReference type="InterPro" id="IPR057993">
    <property type="entry name" value="HD-Zip_IV_C"/>
</dbReference>
<dbReference type="AlphaFoldDB" id="A0AAW1W072"/>
<dbReference type="PANTHER" id="PTHR45654:SF77">
    <property type="entry name" value="HOMEOBOX-LEUCINE ZIPPER PROTEIN MERISTEM L1"/>
    <property type="match status" value="1"/>
</dbReference>
<sequence length="236" mass="26424">MVTQRPDPGGSYPQEKKKATRREASHVQRRLVLATPYVPAREAQFVRYSHQHWMEAGLNGSSLVTWVENVDVREKEDEMHAILKPFVESSFCIRERVVGFQLFNDRQSALSTPRAALWSSSHLITSLRLPSRHTEPTSIGTYVERQLLVQALANITMGPDPRNCISVLAMSNHKEILILQECCTDATGSYVIFAPITPDVFLSMLYGVDQDIPLMPFGFSILPNVSGSILDGTLPQ</sequence>
<evidence type="ECO:0000313" key="4">
    <source>
        <dbReference type="Proteomes" id="UP001457282"/>
    </source>
</evidence>
<protein>
    <recommendedName>
        <fullName evidence="2">HD-Zip IV C-terminal domain-containing protein</fullName>
    </recommendedName>
</protein>
<evidence type="ECO:0000313" key="3">
    <source>
        <dbReference type="EMBL" id="KAK9912085.1"/>
    </source>
</evidence>
<name>A0AAW1W072_RUBAR</name>
<reference evidence="3 4" key="1">
    <citation type="journal article" date="2023" name="G3 (Bethesda)">
        <title>A chromosome-length genome assembly and annotation of blackberry (Rubus argutus, cv. 'Hillquist').</title>
        <authorList>
            <person name="Bruna T."/>
            <person name="Aryal R."/>
            <person name="Dudchenko O."/>
            <person name="Sargent D.J."/>
            <person name="Mead D."/>
            <person name="Buti M."/>
            <person name="Cavallini A."/>
            <person name="Hytonen T."/>
            <person name="Andres J."/>
            <person name="Pham M."/>
            <person name="Weisz D."/>
            <person name="Mascagni F."/>
            <person name="Usai G."/>
            <person name="Natali L."/>
            <person name="Bassil N."/>
            <person name="Fernandez G.E."/>
            <person name="Lomsadze A."/>
            <person name="Armour M."/>
            <person name="Olukolu B."/>
            <person name="Poorten T."/>
            <person name="Britton C."/>
            <person name="Davik J."/>
            <person name="Ashrafi H."/>
            <person name="Aiden E.L."/>
            <person name="Borodovsky M."/>
            <person name="Worthington M."/>
        </authorList>
    </citation>
    <scope>NUCLEOTIDE SEQUENCE [LARGE SCALE GENOMIC DNA]</scope>
    <source>
        <strain evidence="3">PI 553951</strain>
    </source>
</reference>
<keyword evidence="4" id="KW-1185">Reference proteome</keyword>
<comment type="caution">
    <text evidence="3">The sequence shown here is derived from an EMBL/GenBank/DDBJ whole genome shotgun (WGS) entry which is preliminary data.</text>
</comment>
<dbReference type="PANTHER" id="PTHR45654">
    <property type="entry name" value="HOMEOBOX-LEUCINE ZIPPER PROTEIN MERISTEM L1"/>
    <property type="match status" value="1"/>
</dbReference>
<dbReference type="Proteomes" id="UP001457282">
    <property type="component" value="Unassembled WGS sequence"/>
</dbReference>
<dbReference type="Pfam" id="PF25797">
    <property type="entry name" value="PDF2_C"/>
    <property type="match status" value="1"/>
</dbReference>
<feature type="region of interest" description="Disordered" evidence="1">
    <location>
        <begin position="1"/>
        <end position="25"/>
    </location>
</feature>
<organism evidence="3 4">
    <name type="scientific">Rubus argutus</name>
    <name type="common">Southern blackberry</name>
    <dbReference type="NCBI Taxonomy" id="59490"/>
    <lineage>
        <taxon>Eukaryota</taxon>
        <taxon>Viridiplantae</taxon>
        <taxon>Streptophyta</taxon>
        <taxon>Embryophyta</taxon>
        <taxon>Tracheophyta</taxon>
        <taxon>Spermatophyta</taxon>
        <taxon>Magnoliopsida</taxon>
        <taxon>eudicotyledons</taxon>
        <taxon>Gunneridae</taxon>
        <taxon>Pentapetalae</taxon>
        <taxon>rosids</taxon>
        <taxon>fabids</taxon>
        <taxon>Rosales</taxon>
        <taxon>Rosaceae</taxon>
        <taxon>Rosoideae</taxon>
        <taxon>Rosoideae incertae sedis</taxon>
        <taxon>Rubus</taxon>
    </lineage>
</organism>
<dbReference type="InterPro" id="IPR042160">
    <property type="entry name" value="HD-Zip_IV"/>
</dbReference>